<evidence type="ECO:0000256" key="4">
    <source>
        <dbReference type="ARBA" id="ARBA00022741"/>
    </source>
</evidence>
<feature type="region of interest" description="Disordered" evidence="9">
    <location>
        <begin position="1481"/>
        <end position="1512"/>
    </location>
</feature>
<keyword evidence="6" id="KW-0067">ATP-binding</keyword>
<evidence type="ECO:0000256" key="6">
    <source>
        <dbReference type="ARBA" id="ARBA00022840"/>
    </source>
</evidence>
<reference evidence="12" key="1">
    <citation type="submission" date="2022-08" db="EMBL/GenBank/DDBJ databases">
        <title>Novel sulphate-reducing endosymbionts in the free-living metamonad Anaeramoeba.</title>
        <authorList>
            <person name="Jerlstrom-Hultqvist J."/>
            <person name="Cepicka I."/>
            <person name="Gallot-Lavallee L."/>
            <person name="Salas-Leiva D."/>
            <person name="Curtis B.A."/>
            <person name="Zahonova K."/>
            <person name="Pipaliya S."/>
            <person name="Dacks J."/>
            <person name="Roger A.J."/>
        </authorList>
    </citation>
    <scope>NUCLEOTIDE SEQUENCE</scope>
    <source>
        <strain evidence="12">Busselton2</strain>
    </source>
</reference>
<dbReference type="EMBL" id="JANTQA010000015">
    <property type="protein sequence ID" value="KAJ3447992.1"/>
    <property type="molecule type" value="Genomic_DNA"/>
</dbReference>
<evidence type="ECO:0000256" key="3">
    <source>
        <dbReference type="ARBA" id="ARBA00022679"/>
    </source>
</evidence>
<feature type="compositionally biased region" description="Low complexity" evidence="9">
    <location>
        <begin position="1577"/>
        <end position="1604"/>
    </location>
</feature>
<evidence type="ECO:0000259" key="10">
    <source>
        <dbReference type="PROSITE" id="PS50011"/>
    </source>
</evidence>
<dbReference type="InterPro" id="IPR000719">
    <property type="entry name" value="Prot_kinase_dom"/>
</dbReference>
<comment type="caution">
    <text evidence="12">The sequence shown here is derived from an EMBL/GenBank/DDBJ whole genome shotgun (WGS) entry which is preliminary data.</text>
</comment>
<dbReference type="GO" id="GO:0005543">
    <property type="term" value="F:phospholipid binding"/>
    <property type="evidence" value="ECO:0007669"/>
    <property type="project" value="InterPro"/>
</dbReference>
<feature type="region of interest" description="Disordered" evidence="9">
    <location>
        <begin position="309"/>
        <end position="431"/>
    </location>
</feature>
<dbReference type="GO" id="GO:0004674">
    <property type="term" value="F:protein serine/threonine kinase activity"/>
    <property type="evidence" value="ECO:0007669"/>
    <property type="project" value="UniProtKB-KW"/>
</dbReference>
<dbReference type="Gene3D" id="1.25.40.90">
    <property type="match status" value="1"/>
</dbReference>
<feature type="compositionally biased region" description="Basic residues" evidence="9">
    <location>
        <begin position="332"/>
        <end position="344"/>
    </location>
</feature>
<protein>
    <recommendedName>
        <fullName evidence="1">non-specific serine/threonine protein kinase</fullName>
        <ecNumber evidence="1">2.7.11.1</ecNumber>
    </recommendedName>
</protein>
<evidence type="ECO:0000256" key="5">
    <source>
        <dbReference type="ARBA" id="ARBA00022777"/>
    </source>
</evidence>
<feature type="region of interest" description="Disordered" evidence="9">
    <location>
        <begin position="549"/>
        <end position="568"/>
    </location>
</feature>
<dbReference type="EC" id="2.7.11.1" evidence="1"/>
<feature type="compositionally biased region" description="Basic residues" evidence="9">
    <location>
        <begin position="1605"/>
        <end position="1623"/>
    </location>
</feature>
<dbReference type="PROSITE" id="PS50011">
    <property type="entry name" value="PROTEIN_KINASE_DOM"/>
    <property type="match status" value="1"/>
</dbReference>
<dbReference type="InterPro" id="IPR008942">
    <property type="entry name" value="ENTH_VHS"/>
</dbReference>
<dbReference type="InterPro" id="IPR011009">
    <property type="entry name" value="Kinase-like_dom_sf"/>
</dbReference>
<evidence type="ECO:0000313" key="13">
    <source>
        <dbReference type="Proteomes" id="UP001146793"/>
    </source>
</evidence>
<evidence type="ECO:0000259" key="11">
    <source>
        <dbReference type="PROSITE" id="PS50942"/>
    </source>
</evidence>
<dbReference type="PANTHER" id="PTHR22967:SF57">
    <property type="entry name" value="AUXILIN, ISOFORM A-RELATED"/>
    <property type="match status" value="1"/>
</dbReference>
<keyword evidence="3" id="KW-0808">Transferase</keyword>
<feature type="region of interest" description="Disordered" evidence="9">
    <location>
        <begin position="1526"/>
        <end position="1636"/>
    </location>
</feature>
<dbReference type="PANTHER" id="PTHR22967">
    <property type="entry name" value="SERINE/THREONINE PROTEIN KINASE"/>
    <property type="match status" value="1"/>
</dbReference>
<accession>A0AAV8A5E0</accession>
<dbReference type="Pfam" id="PF00069">
    <property type="entry name" value="Pkinase"/>
    <property type="match status" value="1"/>
</dbReference>
<dbReference type="InterPro" id="IPR011417">
    <property type="entry name" value="ANTH_dom"/>
</dbReference>
<dbReference type="SMART" id="SM00220">
    <property type="entry name" value="S_TKc"/>
    <property type="match status" value="1"/>
</dbReference>
<feature type="compositionally biased region" description="Basic and acidic residues" evidence="9">
    <location>
        <begin position="1552"/>
        <end position="1567"/>
    </location>
</feature>
<comment type="catalytic activity">
    <reaction evidence="8">
        <text>L-seryl-[protein] + ATP = O-phospho-L-seryl-[protein] + ADP + H(+)</text>
        <dbReference type="Rhea" id="RHEA:17989"/>
        <dbReference type="Rhea" id="RHEA-COMP:9863"/>
        <dbReference type="Rhea" id="RHEA-COMP:11604"/>
        <dbReference type="ChEBI" id="CHEBI:15378"/>
        <dbReference type="ChEBI" id="CHEBI:29999"/>
        <dbReference type="ChEBI" id="CHEBI:30616"/>
        <dbReference type="ChEBI" id="CHEBI:83421"/>
        <dbReference type="ChEBI" id="CHEBI:456216"/>
        <dbReference type="EC" id="2.7.11.1"/>
    </reaction>
</comment>
<dbReference type="InterPro" id="IPR008271">
    <property type="entry name" value="Ser/Thr_kinase_AS"/>
</dbReference>
<sequence length="1636" mass="190012">MNFLKSLGQKLNTPIVTTENPSIGRVLTIDKKKIKINSLIAEGGYGYVFKATDLSTNQIYAVKKLIYSSKSGLEKIISEYRFQRLVSKKKNVVSVYGYSKVHEDSNNYIYILMEYCPNSLIDRMNVLLTENSRFDEKQALKIFHSICCGVYHMHSLSTPLVHRDLKVENVLISQKGTIKLCDFGSATQRVYTLESRQERYEAENDIEKNTTLAYRSPEMIDLFLRKRIDVKSDIWALGCIWFKILFFEDVFNEGSTLQILNKAYKIPKKSGYSQEAIALIEWLLESDPDTRPDIYDVIERVSKMRGVKPLPRIIPKNKPKQPKINEEEKKIEKKNKKKNKKTPTFKKLNQNNQTQNAFDTLDWYDNPEEKEVKHEQPNTADEKISNIPSSGNEEQKENEENEEEENSTQPNHVFFDPFGINSNNNNNNNSAEKNDLIEITETQGNSQGNLIDNFGFNLIDNQNGNGNGNGNGKQPKEFEQIQFGTFIDSNENKNTPIIQNQGDKIFFEEFEKKEKEKENQSLLNDSFGNINENQNESFGQFNSFENNFQEDGFDNNNDNNNNNKTNLSDPFENEQFFTNTENENENNFINNDETNNNEFKFGSFKHSNIDDQNESFGQFNSFENNFQEDGFDNNNGNNNNNETNLSDPFKNDLFLDKNNGNNNNNGNTTRTNNENNNQKMNNNDQTNQNDPFGFNDNIKNTETNNDIFDYDSNKMPEEDDIFDPFAQETKENSNENEDEQNFEIINKQKENNNTISNVEEDLLGLSITEQNDTFDPLEKGFNDKTITVATTTTVNNNNTNENDLFNNDFIPLDNQSNNNLENQNDPFNNDTFNQNEKGEINNLDNFNDFNNNDNNEKTILDSNNLLILNNNENNESFDPLDILDNQNENNNSKNQIKEQNNSMQNSGLIIDLGMSDGNNEQTVNDDPFQNDQFHYENTSGPNTNLNSFDNFSNYNQDNSNDFFFDNIEGNENENQKEKNIPIEKTNTNENEIQVKEIEKEKKKENKNEDEEKGVEKLDEKKIKNEKEIKKEKGKEKENGLENGFVYDDPKEGIQISKLNTKENKNKGNDKDKSSVNNNEGKRDNKQQTKQPKKKKPVIMIRSIDITENQKKIIKNLSIKYRKQVLHPTTQAIPLKTVKFQSNTNTKKSNIFNFNFQSAMATFSNDLDSSITKYTSSSLKIPKNKYSRRIIITTWEEQKHRIKDTIKSVFLSALKRPIDKDELVGLKFINLVMNLLQDGATHVLSEINCQNPILSKLYKNWEKQTNNETIHRKILLYYIEIVQSKIKFHLQYPEFEGSFSIDTYLADLKENGIIEPYYGNGPISAETIETLIKYQNLLIGYLQLTVDQRYQNLINNNLDECQCGCLLVILNESMAVYKTICFIFSRLYCTALIQNLRKDSLFRIFLEQLEIQKEFFDRVLAINIVKNLYGPSKLPKKRPVFKQTQRTWNRYKLPPSNNEDSFMRLLKIRSKNEKIDFEKEIQNSPFAKRKVTQNNNNNNNNKNKTGNNNLNSIKDKVQKTINKTKMNINKQFNKKENNNKNIKPKKSNNSNRVTKERKIIQNRNKEKGNNLNKKKIIQKTNNNNNNNNNNKNRKNNINNNNVKNNTKPKTKKNVKKKTPKKNIKKNNDDPFAVLDWN</sequence>
<dbReference type="GO" id="GO:0005737">
    <property type="term" value="C:cytoplasm"/>
    <property type="evidence" value="ECO:0007669"/>
    <property type="project" value="TreeGrafter"/>
</dbReference>
<evidence type="ECO:0000256" key="9">
    <source>
        <dbReference type="SAM" id="MobiDB-lite"/>
    </source>
</evidence>
<gene>
    <name evidence="12" type="ORF">M0812_00465</name>
</gene>
<feature type="domain" description="Protein kinase" evidence="10">
    <location>
        <begin position="34"/>
        <end position="313"/>
    </location>
</feature>
<feature type="region of interest" description="Disordered" evidence="9">
    <location>
        <begin position="626"/>
        <end position="695"/>
    </location>
</feature>
<feature type="region of interest" description="Disordered" evidence="9">
    <location>
        <begin position="1031"/>
        <end position="1097"/>
    </location>
</feature>
<dbReference type="PROSITE" id="PS50942">
    <property type="entry name" value="ENTH"/>
    <property type="match status" value="1"/>
</dbReference>
<evidence type="ECO:0000256" key="1">
    <source>
        <dbReference type="ARBA" id="ARBA00012513"/>
    </source>
</evidence>
<evidence type="ECO:0000256" key="8">
    <source>
        <dbReference type="ARBA" id="ARBA00048679"/>
    </source>
</evidence>
<dbReference type="PROSITE" id="PS00108">
    <property type="entry name" value="PROTEIN_KINASE_ST"/>
    <property type="match status" value="1"/>
</dbReference>
<dbReference type="SUPFAM" id="SSF56112">
    <property type="entry name" value="Protein kinase-like (PK-like)"/>
    <property type="match status" value="1"/>
</dbReference>
<feature type="compositionally biased region" description="Polar residues" evidence="9">
    <location>
        <begin position="916"/>
        <end position="945"/>
    </location>
</feature>
<evidence type="ECO:0000313" key="12">
    <source>
        <dbReference type="EMBL" id="KAJ3447992.1"/>
    </source>
</evidence>
<keyword evidence="4" id="KW-0547">Nucleotide-binding</keyword>
<feature type="compositionally biased region" description="Low complexity" evidence="9">
    <location>
        <begin position="1493"/>
        <end position="1510"/>
    </location>
</feature>
<comment type="catalytic activity">
    <reaction evidence="7">
        <text>L-threonyl-[protein] + ATP = O-phospho-L-threonyl-[protein] + ADP + H(+)</text>
        <dbReference type="Rhea" id="RHEA:46608"/>
        <dbReference type="Rhea" id="RHEA-COMP:11060"/>
        <dbReference type="Rhea" id="RHEA-COMP:11605"/>
        <dbReference type="ChEBI" id="CHEBI:15378"/>
        <dbReference type="ChEBI" id="CHEBI:30013"/>
        <dbReference type="ChEBI" id="CHEBI:30616"/>
        <dbReference type="ChEBI" id="CHEBI:61977"/>
        <dbReference type="ChEBI" id="CHEBI:456216"/>
        <dbReference type="EC" id="2.7.11.1"/>
    </reaction>
</comment>
<feature type="compositionally biased region" description="Acidic residues" evidence="9">
    <location>
        <begin position="396"/>
        <end position="406"/>
    </location>
</feature>
<feature type="compositionally biased region" description="Basic and acidic residues" evidence="9">
    <location>
        <begin position="367"/>
        <end position="384"/>
    </location>
</feature>
<name>A0AAV8A5E0_9EUKA</name>
<dbReference type="Pfam" id="PF07651">
    <property type="entry name" value="ANTH"/>
    <property type="match status" value="1"/>
</dbReference>
<feature type="compositionally biased region" description="Low complexity" evidence="9">
    <location>
        <begin position="421"/>
        <end position="430"/>
    </location>
</feature>
<feature type="compositionally biased region" description="Basic and acidic residues" evidence="9">
    <location>
        <begin position="1059"/>
        <end position="1086"/>
    </location>
</feature>
<organism evidence="12 13">
    <name type="scientific">Anaeramoeba flamelloides</name>
    <dbReference type="NCBI Taxonomy" id="1746091"/>
    <lineage>
        <taxon>Eukaryota</taxon>
        <taxon>Metamonada</taxon>
        <taxon>Anaeramoebidae</taxon>
        <taxon>Anaeramoeba</taxon>
    </lineage>
</organism>
<keyword evidence="5 12" id="KW-0418">Kinase</keyword>
<dbReference type="Proteomes" id="UP001146793">
    <property type="component" value="Unassembled WGS sequence"/>
</dbReference>
<feature type="domain" description="ENTH" evidence="11">
    <location>
        <begin position="1158"/>
        <end position="1295"/>
    </location>
</feature>
<feature type="compositionally biased region" description="Low complexity" evidence="9">
    <location>
        <begin position="626"/>
        <end position="644"/>
    </location>
</feature>
<feature type="compositionally biased region" description="Low complexity" evidence="9">
    <location>
        <begin position="549"/>
        <end position="563"/>
    </location>
</feature>
<feature type="compositionally biased region" description="Polar residues" evidence="9">
    <location>
        <begin position="348"/>
        <end position="358"/>
    </location>
</feature>
<evidence type="ECO:0000256" key="2">
    <source>
        <dbReference type="ARBA" id="ARBA00022527"/>
    </source>
</evidence>
<feature type="region of interest" description="Disordered" evidence="9">
    <location>
        <begin position="908"/>
        <end position="990"/>
    </location>
</feature>
<evidence type="ECO:0000256" key="7">
    <source>
        <dbReference type="ARBA" id="ARBA00047899"/>
    </source>
</evidence>
<feature type="compositionally biased region" description="Low complexity" evidence="9">
    <location>
        <begin position="946"/>
        <end position="969"/>
    </location>
</feature>
<dbReference type="Gene3D" id="1.10.510.10">
    <property type="entry name" value="Transferase(Phosphotransferase) domain 1"/>
    <property type="match status" value="1"/>
</dbReference>
<proteinExistence type="predicted"/>
<dbReference type="SUPFAM" id="SSF48464">
    <property type="entry name" value="ENTH/VHS domain"/>
    <property type="match status" value="1"/>
</dbReference>
<keyword evidence="2" id="KW-0723">Serine/threonine-protein kinase</keyword>
<dbReference type="GO" id="GO:0005524">
    <property type="term" value="F:ATP binding"/>
    <property type="evidence" value="ECO:0007669"/>
    <property type="project" value="UniProtKB-KW"/>
</dbReference>
<feature type="compositionally biased region" description="Low complexity" evidence="9">
    <location>
        <begin position="658"/>
        <end position="689"/>
    </location>
</feature>
<dbReference type="InterPro" id="IPR013809">
    <property type="entry name" value="ENTH"/>
</dbReference>